<evidence type="ECO:0000313" key="2">
    <source>
        <dbReference type="EMBL" id="CAK0878192.1"/>
    </source>
</evidence>
<dbReference type="Proteomes" id="UP001189429">
    <property type="component" value="Unassembled WGS sequence"/>
</dbReference>
<organism evidence="2 3">
    <name type="scientific">Prorocentrum cordatum</name>
    <dbReference type="NCBI Taxonomy" id="2364126"/>
    <lineage>
        <taxon>Eukaryota</taxon>
        <taxon>Sar</taxon>
        <taxon>Alveolata</taxon>
        <taxon>Dinophyceae</taxon>
        <taxon>Prorocentrales</taxon>
        <taxon>Prorocentraceae</taxon>
        <taxon>Prorocentrum</taxon>
    </lineage>
</organism>
<comment type="caution">
    <text evidence="2">The sequence shown here is derived from an EMBL/GenBank/DDBJ whole genome shotgun (WGS) entry which is preliminary data.</text>
</comment>
<gene>
    <name evidence="2" type="ORF">PCOR1329_LOCUS62040</name>
</gene>
<evidence type="ECO:0008006" key="4">
    <source>
        <dbReference type="Google" id="ProtNLM"/>
    </source>
</evidence>
<evidence type="ECO:0000256" key="1">
    <source>
        <dbReference type="SAM" id="MobiDB-lite"/>
    </source>
</evidence>
<feature type="compositionally biased region" description="Gly residues" evidence="1">
    <location>
        <begin position="419"/>
        <end position="428"/>
    </location>
</feature>
<keyword evidence="3" id="KW-1185">Reference proteome</keyword>
<proteinExistence type="predicted"/>
<feature type="region of interest" description="Disordered" evidence="1">
    <location>
        <begin position="112"/>
        <end position="190"/>
    </location>
</feature>
<feature type="compositionally biased region" description="Acidic residues" evidence="1">
    <location>
        <begin position="128"/>
        <end position="170"/>
    </location>
</feature>
<feature type="compositionally biased region" description="Basic and acidic residues" evidence="1">
    <location>
        <begin position="397"/>
        <end position="407"/>
    </location>
</feature>
<name>A0ABN9VX57_9DINO</name>
<sequence>MSGDDQPTKRVTFQGTAQDIFAAKSLQPTVKKFWATLYPLYKMQPNMSFQKRNVMDAMQEILNTQRSKWPSDLNAEHEKQWVELHAQRLRSMCMEFGQRLSKEVKWARDLVDRDDPGAGHGDSHGGDGEDDEHGDADQEQQSDEDDPEGKEGEEEENAEDAPDDSYEEENAAFKKKQDSEDSQLPLGGSPRRNFFYGYCPEVKKAWRADAKKPLKKTFTELFEKGDMDPTESPFAQRGKGAVRIHGITVAELREMKKIDVEKKKGGKLWTGSGDNGRDISVMKTMEAGTVMYLIFRTDANKKDGKEQILQISSKKLVDVLGAEVGIAKTLSVATDLAGSIMKGEIQDTRGARSLARDSALEAEIGKYGDAGPSAGTPAMKRPAAAPSDSSALKLRKTAAEVRQGKGDDDLDKGTAAASGSGGVGGNFNFGGWISDDADGDQCDL</sequence>
<feature type="compositionally biased region" description="Acidic residues" evidence="1">
    <location>
        <begin position="435"/>
        <end position="444"/>
    </location>
</feature>
<reference evidence="2" key="1">
    <citation type="submission" date="2023-10" db="EMBL/GenBank/DDBJ databases">
        <authorList>
            <person name="Chen Y."/>
            <person name="Shah S."/>
            <person name="Dougan E. K."/>
            <person name="Thang M."/>
            <person name="Chan C."/>
        </authorList>
    </citation>
    <scope>NUCLEOTIDE SEQUENCE [LARGE SCALE GENOMIC DNA]</scope>
</reference>
<feature type="compositionally biased region" description="Basic and acidic residues" evidence="1">
    <location>
        <begin position="112"/>
        <end position="127"/>
    </location>
</feature>
<dbReference type="EMBL" id="CAUYUJ010017824">
    <property type="protein sequence ID" value="CAK0878192.1"/>
    <property type="molecule type" value="Genomic_DNA"/>
</dbReference>
<feature type="region of interest" description="Disordered" evidence="1">
    <location>
        <begin position="366"/>
        <end position="444"/>
    </location>
</feature>
<evidence type="ECO:0000313" key="3">
    <source>
        <dbReference type="Proteomes" id="UP001189429"/>
    </source>
</evidence>
<accession>A0ABN9VX57</accession>
<protein>
    <recommendedName>
        <fullName evidence="4">Centrosomal protein of 19 kDa</fullName>
    </recommendedName>
</protein>